<keyword evidence="4 10" id="KW-0808">Transferase</keyword>
<protein>
    <recommendedName>
        <fullName evidence="2">DNA-directed RNA polymerase</fullName>
        <ecNumber evidence="2">2.7.7.6</ecNumber>
    </recommendedName>
</protein>
<organism evidence="10 11">
    <name type="scientific">Xylella phage Cota</name>
    <dbReference type="NCBI Taxonomy" id="2699877"/>
    <lineage>
        <taxon>Viruses</taxon>
        <taxon>Duplodnaviria</taxon>
        <taxon>Heunggongvirae</taxon>
        <taxon>Uroviricota</taxon>
        <taxon>Caudoviricetes</taxon>
        <taxon>Autographivirales</taxon>
        <taxon>Autonotataviridae</taxon>
        <taxon>Cotavirus</taxon>
        <taxon>Cotavirus cota</taxon>
    </lineage>
</organism>
<dbReference type="GO" id="GO:0006351">
    <property type="term" value="P:DNA-templated transcription"/>
    <property type="evidence" value="ECO:0007669"/>
    <property type="project" value="InterPro"/>
</dbReference>
<dbReference type="GO" id="GO:0019083">
    <property type="term" value="P:viral transcription"/>
    <property type="evidence" value="ECO:0007669"/>
    <property type="project" value="UniProtKB-KW"/>
</dbReference>
<dbReference type="GO" id="GO:0000428">
    <property type="term" value="C:DNA-directed RNA polymerase complex"/>
    <property type="evidence" value="ECO:0007669"/>
    <property type="project" value="UniProtKB-KW"/>
</dbReference>
<dbReference type="PANTHER" id="PTHR10102">
    <property type="entry name" value="DNA-DIRECTED RNA POLYMERASE, MITOCHONDRIAL"/>
    <property type="match status" value="1"/>
</dbReference>
<proteinExistence type="inferred from homology"/>
<evidence type="ECO:0000259" key="9">
    <source>
        <dbReference type="SMART" id="SM01311"/>
    </source>
</evidence>
<evidence type="ECO:0000313" key="10">
    <source>
        <dbReference type="EMBL" id="CAB1282939.1"/>
    </source>
</evidence>
<dbReference type="GO" id="GO:0003899">
    <property type="term" value="F:DNA-directed RNA polymerase activity"/>
    <property type="evidence" value="ECO:0007669"/>
    <property type="project" value="UniProtKB-EC"/>
</dbReference>
<keyword evidence="11" id="KW-1185">Reference proteome</keyword>
<dbReference type="PROSITE" id="PS00489">
    <property type="entry name" value="RNA_POL_PHAGE_2"/>
    <property type="match status" value="1"/>
</dbReference>
<comment type="similarity">
    <text evidence="1">Belongs to the phage and mitochondrial RNA polymerase family.</text>
</comment>
<dbReference type="SMART" id="SM01311">
    <property type="entry name" value="RPOL_N"/>
    <property type="match status" value="1"/>
</dbReference>
<dbReference type="PANTHER" id="PTHR10102:SF0">
    <property type="entry name" value="DNA-DIRECTED RNA POLYMERASE, MITOCHONDRIAL"/>
    <property type="match status" value="1"/>
</dbReference>
<name>A0A6F8ZKQ3_9CAUD</name>
<evidence type="ECO:0000313" key="11">
    <source>
        <dbReference type="Proteomes" id="UP000501273"/>
    </source>
</evidence>
<evidence type="ECO:0000256" key="8">
    <source>
        <dbReference type="ARBA" id="ARBA00048552"/>
    </source>
</evidence>
<dbReference type="Gene3D" id="1.10.287.260">
    <property type="match status" value="1"/>
</dbReference>
<accession>A0A6F8ZKQ3</accession>
<reference evidence="10 11" key="1">
    <citation type="submission" date="2020-03" db="EMBL/GenBank/DDBJ databases">
        <authorList>
            <person name="Ansaldi M."/>
            <person name="Clavijo F."/>
        </authorList>
    </citation>
    <scope>NUCLEOTIDE SEQUENCE [LARGE SCALE GENOMIC DNA]</scope>
</reference>
<comment type="catalytic activity">
    <reaction evidence="8">
        <text>RNA(n) + a ribonucleoside 5'-triphosphate = RNA(n+1) + diphosphate</text>
        <dbReference type="Rhea" id="RHEA:21248"/>
        <dbReference type="Rhea" id="RHEA-COMP:14527"/>
        <dbReference type="Rhea" id="RHEA-COMP:17342"/>
        <dbReference type="ChEBI" id="CHEBI:33019"/>
        <dbReference type="ChEBI" id="CHEBI:61557"/>
        <dbReference type="ChEBI" id="CHEBI:140395"/>
        <dbReference type="EC" id="2.7.7.6"/>
    </reaction>
</comment>
<dbReference type="SUPFAM" id="SSF56672">
    <property type="entry name" value="DNA/RNA polymerases"/>
    <property type="match status" value="1"/>
</dbReference>
<dbReference type="InterPro" id="IPR024075">
    <property type="entry name" value="DNA-dir_RNA_pol_helix_hairp_sf"/>
</dbReference>
<feature type="domain" description="DNA-directed RNA polymerase N-terminal" evidence="9">
    <location>
        <begin position="2"/>
        <end position="294"/>
    </location>
</feature>
<dbReference type="InterPro" id="IPR002092">
    <property type="entry name" value="DNA-dir_Rpol_phage-type"/>
</dbReference>
<dbReference type="GO" id="GO:0003677">
    <property type="term" value="F:DNA binding"/>
    <property type="evidence" value="ECO:0007669"/>
    <property type="project" value="InterPro"/>
</dbReference>
<evidence type="ECO:0000256" key="7">
    <source>
        <dbReference type="ARBA" id="ARBA00023314"/>
    </source>
</evidence>
<dbReference type="EC" id="2.7.7.6" evidence="2"/>
<keyword evidence="3" id="KW-0240">DNA-directed RNA polymerase</keyword>
<dbReference type="InterPro" id="IPR046950">
    <property type="entry name" value="DNA-dir_Rpol_C_phage-type"/>
</dbReference>
<dbReference type="InterPro" id="IPR043502">
    <property type="entry name" value="DNA/RNA_pol_sf"/>
</dbReference>
<dbReference type="Gene3D" id="1.10.287.280">
    <property type="match status" value="1"/>
</dbReference>
<dbReference type="Pfam" id="PF14700">
    <property type="entry name" value="RPOL_N"/>
    <property type="match status" value="1"/>
</dbReference>
<evidence type="ECO:0000256" key="5">
    <source>
        <dbReference type="ARBA" id="ARBA00022695"/>
    </source>
</evidence>
<evidence type="ECO:0000256" key="3">
    <source>
        <dbReference type="ARBA" id="ARBA00022478"/>
    </source>
</evidence>
<keyword evidence="7" id="KW-1195">Viral transcription</keyword>
<dbReference type="InterPro" id="IPR037159">
    <property type="entry name" value="RNA_POL_N_sf"/>
</dbReference>
<keyword evidence="6" id="KW-0804">Transcription</keyword>
<dbReference type="Proteomes" id="UP000501273">
    <property type="component" value="Chromosome"/>
</dbReference>
<dbReference type="Gene3D" id="1.10.1320.10">
    <property type="entry name" value="DNA-directed RNA polymerase, N-terminal domain"/>
    <property type="match status" value="1"/>
</dbReference>
<dbReference type="Pfam" id="PF00940">
    <property type="entry name" value="RNA_pol"/>
    <property type="match status" value="1"/>
</dbReference>
<evidence type="ECO:0000256" key="2">
    <source>
        <dbReference type="ARBA" id="ARBA00012418"/>
    </source>
</evidence>
<evidence type="ECO:0000256" key="4">
    <source>
        <dbReference type="ARBA" id="ARBA00022679"/>
    </source>
</evidence>
<dbReference type="EMBL" id="LR778216">
    <property type="protein sequence ID" value="CAB1282939.1"/>
    <property type="molecule type" value="Genomic_DNA"/>
</dbReference>
<dbReference type="InterPro" id="IPR029262">
    <property type="entry name" value="RPOL_N"/>
</dbReference>
<evidence type="ECO:0000256" key="1">
    <source>
        <dbReference type="ARBA" id="ARBA00009493"/>
    </source>
</evidence>
<dbReference type="Gene3D" id="1.10.150.20">
    <property type="entry name" value="5' to 3' exonuclease, C-terminal subdomain"/>
    <property type="match status" value="1"/>
</dbReference>
<keyword evidence="5 10" id="KW-0548">Nucleotidyltransferase</keyword>
<sequence length="812" mass="93173">MQTQVELELEAYQFGKARMAAAMRGNEEKGRAHNNPYAQAVYRRFVLPLAEIIREDLAAKRVGRRQAHVRLLSPIDPEATAYIVVRSALIALLAGKGDNLAEGAGRSVVAEVGRSVYHEYVLEHFAEIEPDLFYHLVNDFERRMSHNERHRMTVFKMQARKAGVHFNEWSSGDRDQVGAYLMEQLSKLGMVHTKQITIPHVHKNNIRTKIIVTLSEECAALIEQIKGFAVESTPYFLPCVEPPKDWTGVTEGGFHTKEMRRMMPWMVKTHPSQRDNFREADMSQELATINALQRVEWRVNRKLLNAVRQISKHFDMDEIISQAEVPKPHKPEWLVGDMTKDDMDETQLEEFVRWKRSVAEWHTERKVRGTKWGRFYNAMRIANKFEEYEKLWFVYFEDFRGRKYVQTTGISPQGSDLQKALLEFANGKPLDSEEAVQWFKITGANRWGYDKVTLQDRVKWVDERSDLLLAFADDPISHPEWQEADSPLCFLAWCMEYAEWFRSPSTFASRVAVGMDGSCNGLQNFSAMLRDSLGGKATNLLPSELPNDIYQMVADVTLRLLLAGEEDERGFRRRWLAHGMNRTLVKRSVMTLPYGSTRYSCAEFIVADYLRGGKVPEFEKGEYEKAANYLSHFVWAAIGEVVVKAREAMTWLQQGARQLVREGNTEIKWVTPSGFPAIQAYWESDVHQIHTKLCGGARLKIHHDTDTPDINRHKNGIAPNFVHSLDASHLTLTVNAAVAEGITSLAMIHDDYGTHAADAPRLFRIIREQFVGMYQRHDMLAEFRARYPGLPDPPEQGDLDITQVLESPYFFA</sequence>
<evidence type="ECO:0000256" key="6">
    <source>
        <dbReference type="ARBA" id="ARBA00023163"/>
    </source>
</evidence>